<dbReference type="GO" id="GO:0046872">
    <property type="term" value="F:metal ion binding"/>
    <property type="evidence" value="ECO:0007669"/>
    <property type="project" value="UniProtKB-UniRule"/>
</dbReference>
<proteinExistence type="inferred from homology"/>
<keyword evidence="2 6" id="KW-0479">Metal-binding</keyword>
<dbReference type="Proteomes" id="UP000005753">
    <property type="component" value="Chromosome"/>
</dbReference>
<organism evidence="9 10">
    <name type="scientific">Eubacterium cellulosolvens (strain ATCC 43171 / JCM 9499 / 6)</name>
    <name type="common">Cillobacterium cellulosolvens</name>
    <dbReference type="NCBI Taxonomy" id="633697"/>
    <lineage>
        <taxon>Bacteria</taxon>
        <taxon>Bacillati</taxon>
        <taxon>Bacillota</taxon>
        <taxon>Clostridia</taxon>
        <taxon>Eubacteriales</taxon>
        <taxon>Eubacteriaceae</taxon>
        <taxon>Eubacterium</taxon>
    </lineage>
</organism>
<dbReference type="GO" id="GO:0006508">
    <property type="term" value="P:proteolysis"/>
    <property type="evidence" value="ECO:0007669"/>
    <property type="project" value="UniProtKB-KW"/>
</dbReference>
<name>I5AVI3_EUBC6</name>
<evidence type="ECO:0000313" key="9">
    <source>
        <dbReference type="EMBL" id="EIM57806.1"/>
    </source>
</evidence>
<evidence type="ECO:0000313" key="10">
    <source>
        <dbReference type="Proteomes" id="UP000005753"/>
    </source>
</evidence>
<dbReference type="HOGENOM" id="CLU_030403_2_0_9"/>
<evidence type="ECO:0000256" key="7">
    <source>
        <dbReference type="SAM" id="SignalP"/>
    </source>
</evidence>
<evidence type="ECO:0000256" key="2">
    <source>
        <dbReference type="ARBA" id="ARBA00022723"/>
    </source>
</evidence>
<protein>
    <submittedName>
        <fullName evidence="9">Oligoendopeptidase F</fullName>
    </submittedName>
</protein>
<reference evidence="9 10" key="1">
    <citation type="submission" date="2010-08" db="EMBL/GenBank/DDBJ databases">
        <authorList>
            <consortium name="US DOE Joint Genome Institute (JGI-PGF)"/>
            <person name="Lucas S."/>
            <person name="Copeland A."/>
            <person name="Lapidus A."/>
            <person name="Cheng J.-F."/>
            <person name="Bruce D."/>
            <person name="Goodwin L."/>
            <person name="Pitluck S."/>
            <person name="Land M.L."/>
            <person name="Hauser L."/>
            <person name="Chang Y.-J."/>
            <person name="Anderson I.J."/>
            <person name="Johnson E."/>
            <person name="Mulhopadhyay B."/>
            <person name="Kyrpides N."/>
            <person name="Woyke T.J."/>
        </authorList>
    </citation>
    <scope>NUCLEOTIDE SEQUENCE [LARGE SCALE GENOMIC DNA]</scope>
    <source>
        <strain evidence="9 10">6</strain>
    </source>
</reference>
<evidence type="ECO:0000256" key="5">
    <source>
        <dbReference type="ARBA" id="ARBA00023049"/>
    </source>
</evidence>
<feature type="signal peptide" evidence="7">
    <location>
        <begin position="1"/>
        <end position="33"/>
    </location>
</feature>
<feature type="domain" description="Peptidase M3A/M3B catalytic" evidence="8">
    <location>
        <begin position="356"/>
        <end position="511"/>
    </location>
</feature>
<evidence type="ECO:0000259" key="8">
    <source>
        <dbReference type="Pfam" id="PF01432"/>
    </source>
</evidence>
<keyword evidence="7" id="KW-0732">Signal</keyword>
<dbReference type="Pfam" id="PF01432">
    <property type="entry name" value="Peptidase_M3"/>
    <property type="match status" value="1"/>
</dbReference>
<dbReference type="Gene3D" id="1.10.1370.30">
    <property type="match status" value="1"/>
</dbReference>
<evidence type="ECO:0000256" key="6">
    <source>
        <dbReference type="RuleBase" id="RU003435"/>
    </source>
</evidence>
<evidence type="ECO:0000256" key="4">
    <source>
        <dbReference type="ARBA" id="ARBA00022833"/>
    </source>
</evidence>
<gene>
    <name evidence="9" type="ORF">EubceDRAFT1_2033</name>
</gene>
<keyword evidence="4 6" id="KW-0862">Zinc</keyword>
<dbReference type="EMBL" id="CM001487">
    <property type="protein sequence ID" value="EIM57806.1"/>
    <property type="molecule type" value="Genomic_DNA"/>
</dbReference>
<dbReference type="SUPFAM" id="SSF55486">
    <property type="entry name" value="Metalloproteases ('zincins'), catalytic domain"/>
    <property type="match status" value="1"/>
</dbReference>
<keyword evidence="3 6" id="KW-0378">Hydrolase</keyword>
<dbReference type="AlphaFoldDB" id="I5AVI3"/>
<keyword evidence="10" id="KW-1185">Reference proteome</keyword>
<keyword evidence="1 6" id="KW-0645">Protease</keyword>
<evidence type="ECO:0000256" key="3">
    <source>
        <dbReference type="ARBA" id="ARBA00022801"/>
    </source>
</evidence>
<dbReference type="STRING" id="633697.EubceDRAFT1_2033"/>
<accession>I5AVI3</accession>
<comment type="cofactor">
    <cofactor evidence="6">
        <name>Zn(2+)</name>
        <dbReference type="ChEBI" id="CHEBI:29105"/>
    </cofactor>
    <text evidence="6">Binds 1 zinc ion.</text>
</comment>
<keyword evidence="5 6" id="KW-0482">Metalloprotease</keyword>
<dbReference type="InterPro" id="IPR001567">
    <property type="entry name" value="Pept_M3A_M3B_dom"/>
</dbReference>
<evidence type="ECO:0000256" key="1">
    <source>
        <dbReference type="ARBA" id="ARBA00022670"/>
    </source>
</evidence>
<reference evidence="9 10" key="2">
    <citation type="submission" date="2012-02" db="EMBL/GenBank/DDBJ databases">
        <title>Improved High-Quality Draft sequence of Eubacterium cellulosolvens 6.</title>
        <authorList>
            <consortium name="US DOE Joint Genome Institute"/>
            <person name="Lucas S."/>
            <person name="Han J."/>
            <person name="Lapidus A."/>
            <person name="Cheng J.-F."/>
            <person name="Goodwin L."/>
            <person name="Pitluck S."/>
            <person name="Peters L."/>
            <person name="Mikhailova N."/>
            <person name="Gu W."/>
            <person name="Detter J.C."/>
            <person name="Han C."/>
            <person name="Tapia R."/>
            <person name="Land M."/>
            <person name="Hauser L."/>
            <person name="Kyrpides N."/>
            <person name="Ivanova N."/>
            <person name="Pagani I."/>
            <person name="Johnson E."/>
            <person name="Mukhopadhyay B."/>
            <person name="Anderson I."/>
            <person name="Woyke T."/>
        </authorList>
    </citation>
    <scope>NUCLEOTIDE SEQUENCE [LARGE SCALE GENOMIC DNA]</scope>
    <source>
        <strain evidence="9 10">6</strain>
    </source>
</reference>
<comment type="similarity">
    <text evidence="6">Belongs to the peptidase M3 family.</text>
</comment>
<sequence length="599" mass="68096">MHIHSYTAWFRKAARTAVACVTAVTLCVTPAAAAVKSGGDYYPTLTHSDTPWESRDPGEINTAKLDKLLRELEQRTSGDLAGSKGNKKKIVSVYKKIVKEYDRLTTGYCIAEIESVQDVKNDEAMDRVQKLSEMLTTAGDTVYAALKKALNTKNGKVLEDELGDECAKALREYDEMSEDDKKLSVDLATLEADYSQKAGDLDDLTGEDEIADFEDDIAELMYKMIKIQNKQAENAGYDSYEEYAYKEIWGRDYTADDIDKIEKYVKDEIVPLYQDLSYAAYRSNAANSVGADFDEICDEVYPYIAKIDPELGSTFTYMRRNNLVDFREDSKKAEQGFTIPMSYYGDAYIFNSPEGGYRDWQVLIHEFGHFNAAFHDDTPQLFSSMNMDVAEIQSQGLEALMTVYFPDIFGNKDGKALMISELQMLLGSILQGFQVNEFEHILREKPEMSAEEIDQEFARLEYEYGLVDEDWVDEGDNFWTQIPHIFSQPFYYISYATSVIPSLDIWYQSLDHRPKAVDSYMKISALNNASYLEALDEADLPNYITVKGMKKVCGHIEELADRVRNGRINSSSKDGSYMAEMLMYVCYYLVGKGIEYLAE</sequence>
<dbReference type="GO" id="GO:0004222">
    <property type="term" value="F:metalloendopeptidase activity"/>
    <property type="evidence" value="ECO:0007669"/>
    <property type="project" value="InterPro"/>
</dbReference>
<dbReference type="eggNOG" id="COG1164">
    <property type="taxonomic scope" value="Bacteria"/>
</dbReference>
<feature type="chain" id="PRO_5005684684" evidence="7">
    <location>
        <begin position="34"/>
        <end position="599"/>
    </location>
</feature>